<dbReference type="GO" id="GO:0036158">
    <property type="term" value="P:outer dynein arm assembly"/>
    <property type="evidence" value="ECO:0007669"/>
    <property type="project" value="TreeGrafter"/>
</dbReference>
<feature type="repeat" description="HEAT" evidence="1">
    <location>
        <begin position="174"/>
        <end position="211"/>
    </location>
</feature>
<dbReference type="STRING" id="6832.A0A553NV69"/>
<protein>
    <recommendedName>
        <fullName evidence="6">TOG domain-containing protein</fullName>
    </recommendedName>
</protein>
<reference evidence="4 5" key="1">
    <citation type="journal article" date="2018" name="Nat. Ecol. Evol.">
        <title>Genomic signatures of mitonuclear coevolution across populations of Tigriopus californicus.</title>
        <authorList>
            <person name="Barreto F.S."/>
            <person name="Watson E.T."/>
            <person name="Lima T.G."/>
            <person name="Willett C.S."/>
            <person name="Edmands S."/>
            <person name="Li W."/>
            <person name="Burton R.S."/>
        </authorList>
    </citation>
    <scope>NUCLEOTIDE SEQUENCE [LARGE SCALE GENOMIC DNA]</scope>
    <source>
        <strain evidence="4 5">San Diego</strain>
    </source>
</reference>
<dbReference type="InterPro" id="IPR052623">
    <property type="entry name" value="DAAF5"/>
</dbReference>
<dbReference type="GO" id="GO:0045505">
    <property type="term" value="F:dynein intermediate chain binding"/>
    <property type="evidence" value="ECO:0007669"/>
    <property type="project" value="TreeGrafter"/>
</dbReference>
<dbReference type="OMA" id="AFQGPWA"/>
<dbReference type="InterPro" id="IPR016024">
    <property type="entry name" value="ARM-type_fold"/>
</dbReference>
<sequence length="825" mass="94109">MEALALLVEDLNHTNKVQRKRNLIKIKETLEKLDDDNLEELWSHHQRELFKTLEDESERCREIGGEILILVLSRTSSNLDPGANVLIPRIKISITVDPFEPSEEVRLILVQILTQLSQKRFEGQIRPFLDDLMKILQQLLLDAFPQIKIQASQVIQDLSNALNADFHLNAGSALLPNLIKNLNHQQQKVRIATIKAIGCVCQHGSSEDFKQAAPQLAQRLFDPIPGVRMAVGEVSGSLAVNWNFRHVNAPLLLPLLITGLEDEYQDNRHRVRVLWEIAGEQWLREEVVRDKRIKEAVDFPSEAPRHYPANVERRPSFGCRLWISRNFYKLKEALAHDLKDWLVETRVKTAQLLYILILHMESEIVAFAENVLNLFTTGIRDIESPVQDYICRSAKLFGYFVPPRHWLSLVSARIQEDPNVHDLRVLSCILSGSDPVLLEGHLEDLGLFLQEDNICLKMDDLHQKAMLDVSNSLISVCQHKSSNIQSQLFKILFCVHSLAQDEALKASGKEFLVHLASLFGHDSLQTLIKLEMGPLLKQFRSNCSNWGSTSYELTMFTHLLAEAQSNSGYYTEDILAIFKTTLKDDNLPEMKSRILLCLAKQMKNCQETLNSQKQFQNYSKTVITTLVLPHLEWHAGQKAQAVRLGAISVLWSIFVSKVVDHTRLEPILSSILLHMNKLVEDNSDQIRSLVLKAFYELLDIFGRQFPEDNLLKTLSIIDERLNDVSDEVRLIALEVLQKGSESFQETQSQKLLEYLSHLIPKLLIHMDDDNAKIRGASLDSLKLLCRRFSVPVKSVVAEKSAQHKHQMEVTTLLEHLSSLSMNNDV</sequence>
<comment type="caution">
    <text evidence="4">The sequence shown here is derived from an EMBL/GenBank/DDBJ whole genome shotgun (WGS) entry which is preliminary data.</text>
</comment>
<dbReference type="InterPro" id="IPR021133">
    <property type="entry name" value="HEAT_type_2"/>
</dbReference>
<dbReference type="Gene3D" id="1.25.10.10">
    <property type="entry name" value="Leucine-rich Repeat Variant"/>
    <property type="match status" value="2"/>
</dbReference>
<dbReference type="GO" id="GO:0003341">
    <property type="term" value="P:cilium movement"/>
    <property type="evidence" value="ECO:0007669"/>
    <property type="project" value="TreeGrafter"/>
</dbReference>
<dbReference type="Pfam" id="PF24573">
    <property type="entry name" value="HEAT_DAAF5"/>
    <property type="match status" value="1"/>
</dbReference>
<keyword evidence="5" id="KW-1185">Reference proteome</keyword>
<organism evidence="4 5">
    <name type="scientific">Tigriopus californicus</name>
    <name type="common">Marine copepod</name>
    <dbReference type="NCBI Taxonomy" id="6832"/>
    <lineage>
        <taxon>Eukaryota</taxon>
        <taxon>Metazoa</taxon>
        <taxon>Ecdysozoa</taxon>
        <taxon>Arthropoda</taxon>
        <taxon>Crustacea</taxon>
        <taxon>Multicrustacea</taxon>
        <taxon>Hexanauplia</taxon>
        <taxon>Copepoda</taxon>
        <taxon>Harpacticoida</taxon>
        <taxon>Harpacticidae</taxon>
        <taxon>Tigriopus</taxon>
    </lineage>
</organism>
<evidence type="ECO:0000313" key="5">
    <source>
        <dbReference type="Proteomes" id="UP000318571"/>
    </source>
</evidence>
<dbReference type="PANTHER" id="PTHR16216">
    <property type="entry name" value="DYNEIN ASSEMBLY FACTOR 5, AXONEMAL"/>
    <property type="match status" value="1"/>
</dbReference>
<evidence type="ECO:0008006" key="6">
    <source>
        <dbReference type="Google" id="ProtNLM"/>
    </source>
</evidence>
<dbReference type="InterPro" id="IPR056497">
    <property type="entry name" value="HEAT_DAAF5"/>
</dbReference>
<dbReference type="InterPro" id="IPR057978">
    <property type="entry name" value="TPR_DAAF5"/>
</dbReference>
<dbReference type="Pfam" id="PF25757">
    <property type="entry name" value="TPR_DNAAF5"/>
    <property type="match status" value="1"/>
</dbReference>
<dbReference type="PANTHER" id="PTHR16216:SF2">
    <property type="entry name" value="DYNEIN AXONEMAL ASSEMBLY FACTOR 5"/>
    <property type="match status" value="1"/>
</dbReference>
<dbReference type="InterPro" id="IPR011989">
    <property type="entry name" value="ARM-like"/>
</dbReference>
<dbReference type="Proteomes" id="UP000318571">
    <property type="component" value="Chromosome 1"/>
</dbReference>
<evidence type="ECO:0000259" key="2">
    <source>
        <dbReference type="Pfam" id="PF24573"/>
    </source>
</evidence>
<feature type="domain" description="Dynein axonemal assembly factor 5 HEAT-repeat" evidence="2">
    <location>
        <begin position="306"/>
        <end position="498"/>
    </location>
</feature>
<dbReference type="PROSITE" id="PS50077">
    <property type="entry name" value="HEAT_REPEAT"/>
    <property type="match status" value="1"/>
</dbReference>
<dbReference type="GO" id="GO:0036159">
    <property type="term" value="P:inner dynein arm assembly"/>
    <property type="evidence" value="ECO:0007669"/>
    <property type="project" value="TreeGrafter"/>
</dbReference>
<gene>
    <name evidence="4" type="ORF">TCAL_03232</name>
</gene>
<dbReference type="AlphaFoldDB" id="A0A553NV69"/>
<evidence type="ECO:0000256" key="1">
    <source>
        <dbReference type="PROSITE-ProRule" id="PRU00103"/>
    </source>
</evidence>
<name>A0A553NV69_TIGCA</name>
<accession>A0A553NV69</accession>
<feature type="domain" description="Dynein axonemal assembly factor 5 TPR repeats" evidence="3">
    <location>
        <begin position="11"/>
        <end position="285"/>
    </location>
</feature>
<dbReference type="EMBL" id="VCGU01000010">
    <property type="protein sequence ID" value="TRY69322.1"/>
    <property type="molecule type" value="Genomic_DNA"/>
</dbReference>
<evidence type="ECO:0000313" key="4">
    <source>
        <dbReference type="EMBL" id="TRY69322.1"/>
    </source>
</evidence>
<proteinExistence type="predicted"/>
<dbReference type="GO" id="GO:0005737">
    <property type="term" value="C:cytoplasm"/>
    <property type="evidence" value="ECO:0007669"/>
    <property type="project" value="TreeGrafter"/>
</dbReference>
<evidence type="ECO:0000259" key="3">
    <source>
        <dbReference type="Pfam" id="PF25757"/>
    </source>
</evidence>
<dbReference type="SUPFAM" id="SSF48371">
    <property type="entry name" value="ARM repeat"/>
    <property type="match status" value="1"/>
</dbReference>